<dbReference type="GO" id="GO:0003677">
    <property type="term" value="F:DNA binding"/>
    <property type="evidence" value="ECO:0007669"/>
    <property type="project" value="UniProtKB-KW"/>
</dbReference>
<dbReference type="Proteomes" id="UP001501803">
    <property type="component" value="Unassembled WGS sequence"/>
</dbReference>
<dbReference type="SUPFAM" id="SSF142906">
    <property type="entry name" value="YjbR-like"/>
    <property type="match status" value="1"/>
</dbReference>
<protein>
    <submittedName>
        <fullName evidence="1">MmcQ/YjbR family DNA-binding protein</fullName>
    </submittedName>
</protein>
<proteinExistence type="predicted"/>
<accession>A0ABP7KMX5</accession>
<comment type="caution">
    <text evidence="1">The sequence shown here is derived from an EMBL/GenBank/DDBJ whole genome shotgun (WGS) entry which is preliminary data.</text>
</comment>
<name>A0ABP7KMX5_9MICO</name>
<dbReference type="RefSeq" id="WP_345067520.1">
    <property type="nucleotide sequence ID" value="NZ_BAABCN010000008.1"/>
</dbReference>
<evidence type="ECO:0000313" key="1">
    <source>
        <dbReference type="EMBL" id="GAA3883162.1"/>
    </source>
</evidence>
<dbReference type="EMBL" id="BAABCN010000008">
    <property type="protein sequence ID" value="GAA3883162.1"/>
    <property type="molecule type" value="Genomic_DNA"/>
</dbReference>
<dbReference type="Gene3D" id="3.90.1150.30">
    <property type="match status" value="1"/>
</dbReference>
<dbReference type="InterPro" id="IPR058532">
    <property type="entry name" value="YjbR/MT2646/Rv2570-like"/>
</dbReference>
<reference evidence="2" key="1">
    <citation type="journal article" date="2019" name="Int. J. Syst. Evol. Microbiol.">
        <title>The Global Catalogue of Microorganisms (GCM) 10K type strain sequencing project: providing services to taxonomists for standard genome sequencing and annotation.</title>
        <authorList>
            <consortium name="The Broad Institute Genomics Platform"/>
            <consortium name="The Broad Institute Genome Sequencing Center for Infectious Disease"/>
            <person name="Wu L."/>
            <person name="Ma J."/>
        </authorList>
    </citation>
    <scope>NUCLEOTIDE SEQUENCE [LARGE SCALE GENOMIC DNA]</scope>
    <source>
        <strain evidence="2">JCM 17021</strain>
    </source>
</reference>
<evidence type="ECO:0000313" key="2">
    <source>
        <dbReference type="Proteomes" id="UP001501803"/>
    </source>
</evidence>
<dbReference type="InterPro" id="IPR038056">
    <property type="entry name" value="YjbR-like_sf"/>
</dbReference>
<gene>
    <name evidence="1" type="ORF">GCM10022381_26730</name>
</gene>
<keyword evidence="2" id="KW-1185">Reference proteome</keyword>
<keyword evidence="1" id="KW-0238">DNA-binding</keyword>
<organism evidence="1 2">
    <name type="scientific">Leifsonia kafniensis</name>
    <dbReference type="NCBI Taxonomy" id="475957"/>
    <lineage>
        <taxon>Bacteria</taxon>
        <taxon>Bacillati</taxon>
        <taxon>Actinomycetota</taxon>
        <taxon>Actinomycetes</taxon>
        <taxon>Micrococcales</taxon>
        <taxon>Microbacteriaceae</taxon>
        <taxon>Leifsonia</taxon>
    </lineage>
</organism>
<sequence length="111" mass="12180">MALPESSEVPSWGRPSFRVGSGAGSRIFAVVGTHPNLPHTLVFKPDIEERRALIEDARFFSPPYAGAGGWLAIGIDPPKIDWVELAELIETSYRQVALKRQVALLGTRPSR</sequence>
<dbReference type="Pfam" id="PF04237">
    <property type="entry name" value="YjbR"/>
    <property type="match status" value="1"/>
</dbReference>